<comment type="caution">
    <text evidence="1">The sequence shown here is derived from an EMBL/GenBank/DDBJ whole genome shotgun (WGS) entry which is preliminary data.</text>
</comment>
<proteinExistence type="predicted"/>
<organism evidence="1 2">
    <name type="scientific">Vermiconidia calcicola</name>
    <dbReference type="NCBI Taxonomy" id="1690605"/>
    <lineage>
        <taxon>Eukaryota</taxon>
        <taxon>Fungi</taxon>
        <taxon>Dikarya</taxon>
        <taxon>Ascomycota</taxon>
        <taxon>Pezizomycotina</taxon>
        <taxon>Dothideomycetes</taxon>
        <taxon>Dothideomycetidae</taxon>
        <taxon>Mycosphaerellales</taxon>
        <taxon>Extremaceae</taxon>
        <taxon>Vermiconidia</taxon>
    </lineage>
</organism>
<dbReference type="Proteomes" id="UP001281147">
    <property type="component" value="Unassembled WGS sequence"/>
</dbReference>
<sequence length="354" mass="39144">MSQIIAADMNVEFDTTNPAETANFLLKQDAGRTKDHPVFVHVIREKPGHTFAGGFITAVEAEFKKLRPHQDVFIVKQAYTFPIVELPANAVNTKKEANDAVMNKAVERLYGPDACGGPGCGKTDTDEGGALAKCSGCTVRLYCGKKCQKKHWKIHKKVCWIFKVDAGAYLDGGDDREDILRQRRPDLILNRLIDVHHGEGSGEVSVCTIPKSRVVGEDPAMPRVGGDSLVVCSRHDDDCDALEVAQPPKWTLDTQDHSVFLPHTKSMSGFCLDYYIFEIRSTAVCVGEMLNDRHSACEGAHDSQVEARCSDSYVEMRSIFRSLIDRQKRLAGTARIDLHLVKFWCGASGGDFDV</sequence>
<evidence type="ECO:0000313" key="1">
    <source>
        <dbReference type="EMBL" id="KAK3723963.1"/>
    </source>
</evidence>
<protein>
    <submittedName>
        <fullName evidence="1">Uncharacterized protein</fullName>
    </submittedName>
</protein>
<gene>
    <name evidence="1" type="ORF">LTR37_001447</name>
</gene>
<dbReference type="EMBL" id="JAUTXU010000007">
    <property type="protein sequence ID" value="KAK3723963.1"/>
    <property type="molecule type" value="Genomic_DNA"/>
</dbReference>
<reference evidence="1" key="1">
    <citation type="submission" date="2023-07" db="EMBL/GenBank/DDBJ databases">
        <title>Black Yeasts Isolated from many extreme environments.</title>
        <authorList>
            <person name="Coleine C."/>
            <person name="Stajich J.E."/>
            <person name="Selbmann L."/>
        </authorList>
    </citation>
    <scope>NUCLEOTIDE SEQUENCE</scope>
    <source>
        <strain evidence="1">CCFEE 5714</strain>
    </source>
</reference>
<accession>A0ACC3NXJ3</accession>
<keyword evidence="2" id="KW-1185">Reference proteome</keyword>
<name>A0ACC3NXJ3_9PEZI</name>
<evidence type="ECO:0000313" key="2">
    <source>
        <dbReference type="Proteomes" id="UP001281147"/>
    </source>
</evidence>